<organism evidence="2 3">
    <name type="scientific">Ancrocorticia populi</name>
    <dbReference type="NCBI Taxonomy" id="2175228"/>
    <lineage>
        <taxon>Bacteria</taxon>
        <taxon>Bacillati</taxon>
        <taxon>Actinomycetota</taxon>
        <taxon>Actinomycetes</taxon>
        <taxon>Actinomycetales</taxon>
        <taxon>Actinomycetaceae</taxon>
        <taxon>Ancrocorticia</taxon>
    </lineage>
</organism>
<evidence type="ECO:0000313" key="3">
    <source>
        <dbReference type="Proteomes" id="UP000245283"/>
    </source>
</evidence>
<evidence type="ECO:0000259" key="1">
    <source>
        <dbReference type="Pfam" id="PF03358"/>
    </source>
</evidence>
<proteinExistence type="predicted"/>
<dbReference type="GO" id="GO:0010181">
    <property type="term" value="F:FMN binding"/>
    <property type="evidence" value="ECO:0007669"/>
    <property type="project" value="TreeGrafter"/>
</dbReference>
<dbReference type="PANTHER" id="PTHR30543:SF21">
    <property type="entry name" value="NAD(P)H-DEPENDENT FMN REDUCTASE LOT6"/>
    <property type="match status" value="1"/>
</dbReference>
<comment type="caution">
    <text evidence="2">The sequence shown here is derived from an EMBL/GenBank/DDBJ whole genome shotgun (WGS) entry which is preliminary data.</text>
</comment>
<sequence>MKIGIIIGSIRQGRKGEAVAKWVLDQAQARGDAEYSIIDLMEFGVPLLDSPVVPGAANRQYESENVRRWGATIDTYDGFIFVTPEYNHSVPGAFKNAVDSIGPEWIGKAVAFVSYGASNGIRAVEHWRQIVSNFQMIDVRGQVELSNFTEFDADGNVTPEAHRGQDAQTMLDQLIRATKQSQMA</sequence>
<evidence type="ECO:0000313" key="2">
    <source>
        <dbReference type="EMBL" id="PWF27282.1"/>
    </source>
</evidence>
<keyword evidence="3" id="KW-1185">Reference proteome</keyword>
<dbReference type="OrthoDB" id="9812295at2"/>
<name>A0A2V1K934_9ACTO</name>
<dbReference type="InterPro" id="IPR005025">
    <property type="entry name" value="FMN_Rdtase-like_dom"/>
</dbReference>
<protein>
    <submittedName>
        <fullName evidence="2">NADPH-dependent FMN reductase</fullName>
    </submittedName>
</protein>
<dbReference type="GO" id="GO:0016491">
    <property type="term" value="F:oxidoreductase activity"/>
    <property type="evidence" value="ECO:0007669"/>
    <property type="project" value="InterPro"/>
</dbReference>
<dbReference type="Pfam" id="PF03358">
    <property type="entry name" value="FMN_red"/>
    <property type="match status" value="1"/>
</dbReference>
<dbReference type="AlphaFoldDB" id="A0A2V1K934"/>
<dbReference type="Proteomes" id="UP000245283">
    <property type="component" value="Unassembled WGS sequence"/>
</dbReference>
<gene>
    <name evidence="2" type="ORF">DD236_02510</name>
</gene>
<feature type="domain" description="NADPH-dependent FMN reductase-like" evidence="1">
    <location>
        <begin position="1"/>
        <end position="149"/>
    </location>
</feature>
<dbReference type="GO" id="GO:0005829">
    <property type="term" value="C:cytosol"/>
    <property type="evidence" value="ECO:0007669"/>
    <property type="project" value="TreeGrafter"/>
</dbReference>
<dbReference type="EMBL" id="QETB01000001">
    <property type="protein sequence ID" value="PWF27282.1"/>
    <property type="molecule type" value="Genomic_DNA"/>
</dbReference>
<accession>A0A2V1K934</accession>
<dbReference type="InterPro" id="IPR029039">
    <property type="entry name" value="Flavoprotein-like_sf"/>
</dbReference>
<reference evidence="3" key="1">
    <citation type="submission" date="2018-05" db="EMBL/GenBank/DDBJ databases">
        <authorList>
            <person name="Li Y."/>
        </authorList>
    </citation>
    <scope>NUCLEOTIDE SEQUENCE [LARGE SCALE GENOMIC DNA]</scope>
    <source>
        <strain evidence="3">sk1b4</strain>
    </source>
</reference>
<dbReference type="InterPro" id="IPR050712">
    <property type="entry name" value="NAD(P)H-dep_reductase"/>
</dbReference>
<dbReference type="Gene3D" id="3.40.50.360">
    <property type="match status" value="1"/>
</dbReference>
<dbReference type="PANTHER" id="PTHR30543">
    <property type="entry name" value="CHROMATE REDUCTASE"/>
    <property type="match status" value="1"/>
</dbReference>
<dbReference type="RefSeq" id="WP_109092781.1">
    <property type="nucleotide sequence ID" value="NZ_CAMELQ010000099.1"/>
</dbReference>
<dbReference type="SUPFAM" id="SSF52218">
    <property type="entry name" value="Flavoproteins"/>
    <property type="match status" value="1"/>
</dbReference>